<gene>
    <name evidence="3" type="ORF">KIN_25490</name>
</gene>
<sequence length="340" mass="36258">MADWCGDVIRIAIVGYGIIGKRHADIVRAHPACSLAAVIDPVPDQVGDIAEPVFASIHTVDVPVDAAIVATPSDLHADHAVACAARGWHMIVEKPVAHSLEAGAQIVAAFKAAGVHTLVGHHRRHHKNMVTLKNILDSGAIGAPVSATLMWLMKKPDPYFDVPWRSGDGGSPVTMNLVHDIDLLRYLLGDVIDVTALHGKSLRGADRNENGVVALRFDSGATATIAFADVTPSPWGFETATSESPAIPATRQDMLFIAGTAGAVSYPSLTVWTGAADWTEKPDADQHGTDDTIPFRAQLDHFLELLAGKVPPRVDVAEGLETLRVTLEAEALLARHRRAL</sequence>
<dbReference type="SUPFAM" id="SSF51735">
    <property type="entry name" value="NAD(P)-binding Rossmann-fold domains"/>
    <property type="match status" value="1"/>
</dbReference>
<dbReference type="Gene3D" id="3.30.360.10">
    <property type="entry name" value="Dihydrodipicolinate Reductase, domain 2"/>
    <property type="match status" value="1"/>
</dbReference>
<dbReference type="Gene3D" id="3.40.50.720">
    <property type="entry name" value="NAD(P)-binding Rossmann-like Domain"/>
    <property type="match status" value="1"/>
</dbReference>
<accession>A0A6N6JH81</accession>
<dbReference type="GO" id="GO:0000166">
    <property type="term" value="F:nucleotide binding"/>
    <property type="evidence" value="ECO:0007669"/>
    <property type="project" value="InterPro"/>
</dbReference>
<evidence type="ECO:0000313" key="3">
    <source>
        <dbReference type="EMBL" id="GFE65475.1"/>
    </source>
</evidence>
<dbReference type="EMBL" id="BLJE01000002">
    <property type="protein sequence ID" value="GFE65475.1"/>
    <property type="molecule type" value="Genomic_DNA"/>
</dbReference>
<dbReference type="PANTHER" id="PTHR43377:SF8">
    <property type="entry name" value="BLR3664 PROTEIN"/>
    <property type="match status" value="1"/>
</dbReference>
<dbReference type="InterPro" id="IPR000683">
    <property type="entry name" value="Gfo/Idh/MocA-like_OxRdtase_N"/>
</dbReference>
<protein>
    <submittedName>
        <fullName evidence="3">Oxidoreductase</fullName>
    </submittedName>
</protein>
<feature type="domain" description="Gfo/Idh/MocA-like oxidoreductase N-terminal" evidence="1">
    <location>
        <begin position="9"/>
        <end position="121"/>
    </location>
</feature>
<evidence type="ECO:0000313" key="4">
    <source>
        <dbReference type="Proteomes" id="UP000436822"/>
    </source>
</evidence>
<feature type="domain" description="GFO/IDH/MocA-like oxidoreductase" evidence="2">
    <location>
        <begin position="130"/>
        <end position="262"/>
    </location>
</feature>
<dbReference type="OrthoDB" id="9792935at2"/>
<evidence type="ECO:0000259" key="2">
    <source>
        <dbReference type="Pfam" id="PF22725"/>
    </source>
</evidence>
<dbReference type="RefSeq" id="WP_159807446.1">
    <property type="nucleotide sequence ID" value="NZ_BLJE01000002.1"/>
</dbReference>
<dbReference type="InterPro" id="IPR036291">
    <property type="entry name" value="NAD(P)-bd_dom_sf"/>
</dbReference>
<dbReference type="Pfam" id="PF01408">
    <property type="entry name" value="GFO_IDH_MocA"/>
    <property type="match status" value="1"/>
</dbReference>
<dbReference type="InterPro" id="IPR055170">
    <property type="entry name" value="GFO_IDH_MocA-like_dom"/>
</dbReference>
<dbReference type="PANTHER" id="PTHR43377">
    <property type="entry name" value="BILIVERDIN REDUCTASE A"/>
    <property type="match status" value="1"/>
</dbReference>
<comment type="caution">
    <text evidence="3">The sequence shown here is derived from an EMBL/GenBank/DDBJ whole genome shotgun (WGS) entry which is preliminary data.</text>
</comment>
<evidence type="ECO:0000259" key="1">
    <source>
        <dbReference type="Pfam" id="PF01408"/>
    </source>
</evidence>
<dbReference type="Pfam" id="PF22725">
    <property type="entry name" value="GFO_IDH_MocA_C3"/>
    <property type="match status" value="1"/>
</dbReference>
<dbReference type="AlphaFoldDB" id="A0A6N6JH81"/>
<keyword evidence="4" id="KW-1185">Reference proteome</keyword>
<organism evidence="3 4">
    <name type="scientific">Litoreibacter roseus</name>
    <dbReference type="NCBI Taxonomy" id="2601869"/>
    <lineage>
        <taxon>Bacteria</taxon>
        <taxon>Pseudomonadati</taxon>
        <taxon>Pseudomonadota</taxon>
        <taxon>Alphaproteobacteria</taxon>
        <taxon>Rhodobacterales</taxon>
        <taxon>Roseobacteraceae</taxon>
        <taxon>Litoreibacter</taxon>
    </lineage>
</organism>
<proteinExistence type="predicted"/>
<dbReference type="InterPro" id="IPR051450">
    <property type="entry name" value="Gfo/Idh/MocA_Oxidoreductases"/>
</dbReference>
<name>A0A6N6JH81_9RHOB</name>
<dbReference type="SUPFAM" id="SSF55347">
    <property type="entry name" value="Glyceraldehyde-3-phosphate dehydrogenase-like, C-terminal domain"/>
    <property type="match status" value="1"/>
</dbReference>
<reference evidence="3 4" key="1">
    <citation type="submission" date="2019-12" db="EMBL/GenBank/DDBJ databases">
        <title>Litoreibacter badius sp. nov., a novel bacteriochlorophyll a-containing bacterium in the genus Litoreibacter.</title>
        <authorList>
            <person name="Kanamuro M."/>
            <person name="Takabe Y."/>
            <person name="Mori K."/>
            <person name="Takaichi S."/>
            <person name="Hanada S."/>
        </authorList>
    </citation>
    <scope>NUCLEOTIDE SEQUENCE [LARGE SCALE GENOMIC DNA]</scope>
    <source>
        <strain evidence="3 4">K6</strain>
    </source>
</reference>
<dbReference type="Proteomes" id="UP000436822">
    <property type="component" value="Unassembled WGS sequence"/>
</dbReference>